<dbReference type="InterPro" id="IPR029044">
    <property type="entry name" value="Nucleotide-diphossugar_trans"/>
</dbReference>
<dbReference type="Proteomes" id="UP000675882">
    <property type="component" value="Unassembled WGS sequence"/>
</dbReference>
<reference evidence="1" key="1">
    <citation type="submission" date="2021-02" db="EMBL/GenBank/DDBJ databases">
        <authorList>
            <person name="Han P."/>
        </authorList>
    </citation>
    <scope>NUCLEOTIDE SEQUENCE</scope>
    <source>
        <strain evidence="1">Candidatus Nitrotoga sp. ZN8</strain>
    </source>
</reference>
<protein>
    <recommendedName>
        <fullName evidence="3">Glycosyl transferase</fullName>
    </recommendedName>
</protein>
<proteinExistence type="predicted"/>
<evidence type="ECO:0000313" key="1">
    <source>
        <dbReference type="EMBL" id="CAE6686860.1"/>
    </source>
</evidence>
<dbReference type="InterPro" id="IPR007577">
    <property type="entry name" value="GlycoTrfase_DXD_sugar-bd_CS"/>
</dbReference>
<dbReference type="Pfam" id="PF04488">
    <property type="entry name" value="Gly_transf_sug"/>
    <property type="match status" value="1"/>
</dbReference>
<dbReference type="PANTHER" id="PTHR46830">
    <property type="entry name" value="TRANSFERASE, PUTATIVE-RELATED"/>
    <property type="match status" value="1"/>
</dbReference>
<dbReference type="AlphaFoldDB" id="A0A916BB61"/>
<dbReference type="SUPFAM" id="SSF53448">
    <property type="entry name" value="Nucleotide-diphospho-sugar transferases"/>
    <property type="match status" value="1"/>
</dbReference>
<evidence type="ECO:0000313" key="2">
    <source>
        <dbReference type="Proteomes" id="UP000675882"/>
    </source>
</evidence>
<dbReference type="Gene3D" id="3.90.550.20">
    <property type="match status" value="1"/>
</dbReference>
<dbReference type="EMBL" id="CAJNBL010000001">
    <property type="protein sequence ID" value="CAE6686860.1"/>
    <property type="molecule type" value="Genomic_DNA"/>
</dbReference>
<name>A0A916BB61_9PROT</name>
<evidence type="ECO:0008006" key="3">
    <source>
        <dbReference type="Google" id="ProtNLM"/>
    </source>
</evidence>
<organism evidence="1 2">
    <name type="scientific">Candidatus Nitrotoga fabula</name>
    <dbReference type="NCBI Taxonomy" id="2182327"/>
    <lineage>
        <taxon>Bacteria</taxon>
        <taxon>Pseudomonadati</taxon>
        <taxon>Pseudomonadota</taxon>
        <taxon>Betaproteobacteria</taxon>
        <taxon>Nitrosomonadales</taxon>
        <taxon>Gallionellaceae</taxon>
        <taxon>Candidatus Nitrotoga</taxon>
    </lineage>
</organism>
<keyword evidence="2" id="KW-1185">Reference proteome</keyword>
<accession>A0A916BB61</accession>
<dbReference type="PANTHER" id="PTHR46830:SF2">
    <property type="entry name" value="ALPHA-1,4-N-ACETYLGLUCOSAMINYLTRANSFERASE"/>
    <property type="match status" value="1"/>
</dbReference>
<comment type="caution">
    <text evidence="1">The sequence shown here is derived from an EMBL/GenBank/DDBJ whole genome shotgun (WGS) entry which is preliminary data.</text>
</comment>
<sequence>MTDIPRIFHFVFGLRPQDEPFHLLHYLCLKSCLQVNRPEAIHFHYLNEPWGYWWDRIRPYLMLHHVDPEPFVRDSVRYANTPEGRIIRQRNLDYAHESDFIRMNVLQTWGGVYADMDTLFLQPIPNELYCEQFVIGAEQDEIEERDPMKRSLCNALMMARPKSAYLNRWLENMYMVFDGTWSRHSCQEATRVRQLMPDTVRVLPKRCFHRHGPDPIGVHTLFEGLDEDFSGMYSMHLWAHLWWDEWRTDFTIVHGGMINEDYVRYAETTYAVAARRFLD</sequence>
<gene>
    <name evidence="1" type="ORF">NTGZN8_10014</name>
</gene>
<dbReference type="RefSeq" id="WP_213034881.1">
    <property type="nucleotide sequence ID" value="NZ_CAJNBL010000001.1"/>
</dbReference>